<evidence type="ECO:0000256" key="3">
    <source>
        <dbReference type="PROSITE-ProRule" id="PRU01091"/>
    </source>
</evidence>
<feature type="DNA-binding region" description="OmpR/PhoB-type" evidence="3">
    <location>
        <begin position="126"/>
        <end position="227"/>
    </location>
</feature>
<dbReference type="InterPro" id="IPR001867">
    <property type="entry name" value="OmpR/PhoB-type_DNA-bd"/>
</dbReference>
<evidence type="ECO:0000313" key="7">
    <source>
        <dbReference type="Proteomes" id="UP000824334"/>
    </source>
</evidence>
<evidence type="ECO:0000256" key="2">
    <source>
        <dbReference type="PROSITE-ProRule" id="PRU00169"/>
    </source>
</evidence>
<dbReference type="EMBL" id="CP080034">
    <property type="protein sequence ID" value="QYC09827.1"/>
    <property type="molecule type" value="Genomic_DNA"/>
</dbReference>
<dbReference type="RefSeq" id="WP_219352720.1">
    <property type="nucleotide sequence ID" value="NZ_CP080034.1"/>
</dbReference>
<dbReference type="Pfam" id="PF00072">
    <property type="entry name" value="Response_reg"/>
    <property type="match status" value="1"/>
</dbReference>
<keyword evidence="7" id="KW-1185">Reference proteome</keyword>
<evidence type="ECO:0000259" key="4">
    <source>
        <dbReference type="PROSITE" id="PS50110"/>
    </source>
</evidence>
<evidence type="ECO:0000259" key="5">
    <source>
        <dbReference type="PROSITE" id="PS51755"/>
    </source>
</evidence>
<proteinExistence type="predicted"/>
<dbReference type="Pfam" id="PF00486">
    <property type="entry name" value="Trans_reg_C"/>
    <property type="match status" value="1"/>
</dbReference>
<reference evidence="6 7" key="1">
    <citation type="submission" date="2021-07" db="EMBL/GenBank/DDBJ databases">
        <title>Isolation and characterization of bacteria from a gold mining with a capacity of golden bioaccumulation.</title>
        <authorList>
            <person name="Yang X.J."/>
        </authorList>
    </citation>
    <scope>NUCLEOTIDE SEQUENCE [LARGE SCALE GENOMIC DNA]</scope>
    <source>
        <strain evidence="6 7">Au29</strain>
    </source>
</reference>
<dbReference type="CDD" id="cd17574">
    <property type="entry name" value="REC_OmpR"/>
    <property type="match status" value="1"/>
</dbReference>
<sequence>MTPLALIAEDEDQIADVLDRYFIREGFRTSRAGDGVTTLDLHAALKPDVVLLDVMMPRIDGWSVLAELRRRGDTPVIMMTALDQDLDKLQALRMGADDYVVKPFNPLELVARAQAVIRRHGKWGADRVLRHGPLEIDPEAYEASIVRDGSAAALKLTLTEFRLLEFMARQPMRVFTRADLADACLNGDEVLDRTVDSHMSNLRQKLKKNGAGDLIASIRGVGFRMNRP</sequence>
<organism evidence="6 7">
    <name type="scientific">Brevundimonas nasdae</name>
    <dbReference type="NCBI Taxonomy" id="172043"/>
    <lineage>
        <taxon>Bacteria</taxon>
        <taxon>Pseudomonadati</taxon>
        <taxon>Pseudomonadota</taxon>
        <taxon>Alphaproteobacteria</taxon>
        <taxon>Caulobacterales</taxon>
        <taxon>Caulobacteraceae</taxon>
        <taxon>Brevundimonas</taxon>
    </lineage>
</organism>
<protein>
    <submittedName>
        <fullName evidence="6">Response regulator</fullName>
    </submittedName>
</protein>
<dbReference type="PROSITE" id="PS50110">
    <property type="entry name" value="RESPONSE_REGULATORY"/>
    <property type="match status" value="1"/>
</dbReference>
<dbReference type="Proteomes" id="UP000824334">
    <property type="component" value="Chromosome"/>
</dbReference>
<feature type="domain" description="Response regulatory" evidence="4">
    <location>
        <begin position="4"/>
        <end position="117"/>
    </location>
</feature>
<feature type="domain" description="OmpR/PhoB-type" evidence="5">
    <location>
        <begin position="126"/>
        <end position="227"/>
    </location>
</feature>
<dbReference type="SMART" id="SM00862">
    <property type="entry name" value="Trans_reg_C"/>
    <property type="match status" value="1"/>
</dbReference>
<dbReference type="InterPro" id="IPR039420">
    <property type="entry name" value="WalR-like"/>
</dbReference>
<name>A0ABX8TIH8_9CAUL</name>
<dbReference type="PANTHER" id="PTHR48111">
    <property type="entry name" value="REGULATOR OF RPOS"/>
    <property type="match status" value="1"/>
</dbReference>
<dbReference type="GeneID" id="94376557"/>
<dbReference type="CDD" id="cd00383">
    <property type="entry name" value="trans_reg_C"/>
    <property type="match status" value="1"/>
</dbReference>
<gene>
    <name evidence="6" type="ORF">KWG56_14810</name>
</gene>
<feature type="modified residue" description="4-aspartylphosphate" evidence="2">
    <location>
        <position position="53"/>
    </location>
</feature>
<dbReference type="PANTHER" id="PTHR48111:SF59">
    <property type="entry name" value="TRANSCRIPTIONAL REGULATORY PROTEIN BAER"/>
    <property type="match status" value="1"/>
</dbReference>
<accession>A0ABX8TIH8</accession>
<dbReference type="PROSITE" id="PS51755">
    <property type="entry name" value="OMPR_PHOB"/>
    <property type="match status" value="1"/>
</dbReference>
<evidence type="ECO:0000313" key="6">
    <source>
        <dbReference type="EMBL" id="QYC09827.1"/>
    </source>
</evidence>
<dbReference type="InterPro" id="IPR001789">
    <property type="entry name" value="Sig_transdc_resp-reg_receiver"/>
</dbReference>
<dbReference type="SMART" id="SM00448">
    <property type="entry name" value="REC"/>
    <property type="match status" value="1"/>
</dbReference>
<keyword evidence="1 3" id="KW-0238">DNA-binding</keyword>
<evidence type="ECO:0000256" key="1">
    <source>
        <dbReference type="ARBA" id="ARBA00023125"/>
    </source>
</evidence>
<keyword evidence="2" id="KW-0597">Phosphoprotein</keyword>